<feature type="signal peptide" evidence="1">
    <location>
        <begin position="1"/>
        <end position="18"/>
    </location>
</feature>
<name>B7KRR9_METC4</name>
<protein>
    <submittedName>
        <fullName evidence="2">Uncharacterized protein</fullName>
    </submittedName>
</protein>
<dbReference type="EMBL" id="CP001298">
    <property type="protein sequence ID" value="ACK85596.1"/>
    <property type="molecule type" value="Genomic_DNA"/>
</dbReference>
<evidence type="ECO:0000313" key="2">
    <source>
        <dbReference type="EMBL" id="ACK85596.1"/>
    </source>
</evidence>
<dbReference type="KEGG" id="mch:Mchl_4826"/>
<gene>
    <name evidence="2" type="ordered locus">Mchl_4826</name>
</gene>
<dbReference type="AlphaFoldDB" id="B7KRR9"/>
<sequence>MFVLSLICLVSGATLAGAAPDRPVPQAACESVGGSLIVGGLCLLGFGLPAFL</sequence>
<reference evidence="3" key="1">
    <citation type="submission" date="2008-12" db="EMBL/GenBank/DDBJ databases">
        <title>Complete sequence of chromosome of Methylobacterium chloromethanicum CM4.</title>
        <authorList>
            <consortium name="US DOE Joint Genome Institute"/>
            <person name="Lucas S."/>
            <person name="Copeland A."/>
            <person name="Lapidus A."/>
            <person name="Glavina del Rio T."/>
            <person name="Dalin E."/>
            <person name="Tice H."/>
            <person name="Bruce D."/>
            <person name="Goodwin L."/>
            <person name="Pitluck S."/>
            <person name="Chertkov O."/>
            <person name="Brettin T."/>
            <person name="Detter J.C."/>
            <person name="Han C."/>
            <person name="Larimer F."/>
            <person name="Land M."/>
            <person name="Hauser L."/>
            <person name="Kyrpides N."/>
            <person name="Mikhailova N."/>
            <person name="Marx C."/>
            <person name="Richardson P."/>
        </authorList>
    </citation>
    <scope>NUCLEOTIDE SEQUENCE [LARGE SCALE GENOMIC DNA]</scope>
    <source>
        <strain evidence="3">CM4 / NCIMB 13688</strain>
    </source>
</reference>
<accession>B7KRR9</accession>
<dbReference type="HOGENOM" id="CLU_3081656_0_0_5"/>
<organism evidence="2 3">
    <name type="scientific">Methylorubrum extorquens (strain CM4 / NCIMB 13688)</name>
    <name type="common">Methylobacterium extorquens</name>
    <dbReference type="NCBI Taxonomy" id="440085"/>
    <lineage>
        <taxon>Bacteria</taxon>
        <taxon>Pseudomonadati</taxon>
        <taxon>Pseudomonadota</taxon>
        <taxon>Alphaproteobacteria</taxon>
        <taxon>Hyphomicrobiales</taxon>
        <taxon>Methylobacteriaceae</taxon>
        <taxon>Methylorubrum</taxon>
    </lineage>
</organism>
<feature type="chain" id="PRO_5002859243" evidence="1">
    <location>
        <begin position="19"/>
        <end position="52"/>
    </location>
</feature>
<evidence type="ECO:0000256" key="1">
    <source>
        <dbReference type="SAM" id="SignalP"/>
    </source>
</evidence>
<dbReference type="RefSeq" id="WP_015952577.1">
    <property type="nucleotide sequence ID" value="NC_011757.1"/>
</dbReference>
<dbReference type="Proteomes" id="UP000002385">
    <property type="component" value="Chromosome"/>
</dbReference>
<reference evidence="2 3" key="2">
    <citation type="journal article" date="2012" name="J. Bacteriol.">
        <title>Complete genome sequences of six strains of the genus Methylobacterium.</title>
        <authorList>
            <person name="Marx C.J."/>
            <person name="Bringel F."/>
            <person name="Chistoserdova L."/>
            <person name="Moulin L."/>
            <person name="Farhan Ul Haque M."/>
            <person name="Fleischman D.E."/>
            <person name="Gruffaz C."/>
            <person name="Jourand P."/>
            <person name="Knief C."/>
            <person name="Lee M.C."/>
            <person name="Muller E.E."/>
            <person name="Nadalig T."/>
            <person name="Peyraud R."/>
            <person name="Roselli S."/>
            <person name="Russ L."/>
            <person name="Goodwin L.A."/>
            <person name="Ivanova N."/>
            <person name="Kyrpides N."/>
            <person name="Lajus A."/>
            <person name="Land M.L."/>
            <person name="Medigue C."/>
            <person name="Mikhailova N."/>
            <person name="Nolan M."/>
            <person name="Woyke T."/>
            <person name="Stolyar S."/>
            <person name="Vorholt J.A."/>
            <person name="Vuilleumier S."/>
        </authorList>
    </citation>
    <scope>NUCLEOTIDE SEQUENCE [LARGE SCALE GENOMIC DNA]</scope>
    <source>
        <strain evidence="3">CM4 / NCIMB 13688</strain>
    </source>
</reference>
<evidence type="ECO:0000313" key="3">
    <source>
        <dbReference type="Proteomes" id="UP000002385"/>
    </source>
</evidence>
<keyword evidence="1" id="KW-0732">Signal</keyword>
<proteinExistence type="predicted"/>